<proteinExistence type="predicted"/>
<protein>
    <submittedName>
        <fullName evidence="1">Uncharacterized protein</fullName>
    </submittedName>
</protein>
<evidence type="ECO:0000313" key="1">
    <source>
        <dbReference type="EMBL" id="QHU00816.1"/>
    </source>
</evidence>
<reference evidence="1" key="1">
    <citation type="journal article" date="2020" name="Nature">
        <title>Giant virus diversity and host interactions through global metagenomics.</title>
        <authorList>
            <person name="Schulz F."/>
            <person name="Roux S."/>
            <person name="Paez-Espino D."/>
            <person name="Jungbluth S."/>
            <person name="Walsh D.A."/>
            <person name="Denef V.J."/>
            <person name="McMahon K.D."/>
            <person name="Konstantinidis K.T."/>
            <person name="Eloe-Fadrosh E.A."/>
            <person name="Kyrpides N.C."/>
            <person name="Woyke T."/>
        </authorList>
    </citation>
    <scope>NUCLEOTIDE SEQUENCE</scope>
    <source>
        <strain evidence="1">GVMAG-M-3300025860-20</strain>
    </source>
</reference>
<dbReference type="EMBL" id="MN740329">
    <property type="protein sequence ID" value="QHU00816.1"/>
    <property type="molecule type" value="Genomic_DNA"/>
</dbReference>
<sequence length="110" mass="12023">MSVKGILSIGTIPIMVVNKSAINPHIRPFLIPYEIPHDFDFPSLSIQNLRALLILVTSVINTITKIVSNLLSAMETISPPGIENFSISPGTNITSILEINVSIIYLLLIK</sequence>
<name>A0A6C0J7W2_9ZZZZ</name>
<organism evidence="1">
    <name type="scientific">viral metagenome</name>
    <dbReference type="NCBI Taxonomy" id="1070528"/>
    <lineage>
        <taxon>unclassified sequences</taxon>
        <taxon>metagenomes</taxon>
        <taxon>organismal metagenomes</taxon>
    </lineage>
</organism>
<dbReference type="AlphaFoldDB" id="A0A6C0J7W2"/>
<accession>A0A6C0J7W2</accession>